<dbReference type="InterPro" id="IPR007955">
    <property type="entry name" value="Bystin"/>
</dbReference>
<dbReference type="OrthoDB" id="2192561at2759"/>
<protein>
    <submittedName>
        <fullName evidence="3">Bystin-domain-containing protein</fullName>
    </submittedName>
</protein>
<feature type="compositionally biased region" description="Low complexity" evidence="2">
    <location>
        <begin position="46"/>
        <end position="56"/>
    </location>
</feature>
<dbReference type="GO" id="GO:0006364">
    <property type="term" value="P:rRNA processing"/>
    <property type="evidence" value="ECO:0007669"/>
    <property type="project" value="TreeGrafter"/>
</dbReference>
<dbReference type="PANTHER" id="PTHR12821">
    <property type="entry name" value="BYSTIN"/>
    <property type="match status" value="1"/>
</dbReference>
<dbReference type="GO" id="GO:0030688">
    <property type="term" value="C:preribosome, small subunit precursor"/>
    <property type="evidence" value="ECO:0007669"/>
    <property type="project" value="TreeGrafter"/>
</dbReference>
<feature type="region of interest" description="Disordered" evidence="2">
    <location>
        <begin position="1"/>
        <end position="90"/>
    </location>
</feature>
<evidence type="ECO:0000313" key="4">
    <source>
        <dbReference type="Proteomes" id="UP000245946"/>
    </source>
</evidence>
<dbReference type="AlphaFoldDB" id="A0A316Z5L1"/>
<evidence type="ECO:0000256" key="2">
    <source>
        <dbReference type="SAM" id="MobiDB-lite"/>
    </source>
</evidence>
<feature type="region of interest" description="Disordered" evidence="2">
    <location>
        <begin position="108"/>
        <end position="175"/>
    </location>
</feature>
<comment type="similarity">
    <text evidence="1">Belongs to the bystin family.</text>
</comment>
<dbReference type="GO" id="GO:0030515">
    <property type="term" value="F:snoRNA binding"/>
    <property type="evidence" value="ECO:0007669"/>
    <property type="project" value="TreeGrafter"/>
</dbReference>
<dbReference type="EMBL" id="KZ819296">
    <property type="protein sequence ID" value="PWN97067.1"/>
    <property type="molecule type" value="Genomic_DNA"/>
</dbReference>
<dbReference type="GeneID" id="37270257"/>
<organism evidence="3 4">
    <name type="scientific">Tilletiopsis washingtonensis</name>
    <dbReference type="NCBI Taxonomy" id="58919"/>
    <lineage>
        <taxon>Eukaryota</taxon>
        <taxon>Fungi</taxon>
        <taxon>Dikarya</taxon>
        <taxon>Basidiomycota</taxon>
        <taxon>Ustilaginomycotina</taxon>
        <taxon>Exobasidiomycetes</taxon>
        <taxon>Entylomatales</taxon>
        <taxon>Entylomatales incertae sedis</taxon>
        <taxon>Tilletiopsis</taxon>
    </lineage>
</organism>
<feature type="compositionally biased region" description="Low complexity" evidence="2">
    <location>
        <begin position="116"/>
        <end position="134"/>
    </location>
</feature>
<dbReference type="GO" id="GO:0005737">
    <property type="term" value="C:cytoplasm"/>
    <property type="evidence" value="ECO:0007669"/>
    <property type="project" value="TreeGrafter"/>
</dbReference>
<gene>
    <name evidence="3" type="ORF">FA09DRAFT_330713</name>
</gene>
<proteinExistence type="inferred from homology"/>
<reference evidence="3 4" key="1">
    <citation type="journal article" date="2018" name="Mol. Biol. Evol.">
        <title>Broad Genomic Sampling Reveals a Smut Pathogenic Ancestry of the Fungal Clade Ustilaginomycotina.</title>
        <authorList>
            <person name="Kijpornyongpan T."/>
            <person name="Mondo S.J."/>
            <person name="Barry K."/>
            <person name="Sandor L."/>
            <person name="Lee J."/>
            <person name="Lipzen A."/>
            <person name="Pangilinan J."/>
            <person name="LaButti K."/>
            <person name="Hainaut M."/>
            <person name="Henrissat B."/>
            <person name="Grigoriev I.V."/>
            <person name="Spatafora J.W."/>
            <person name="Aime M.C."/>
        </authorList>
    </citation>
    <scope>NUCLEOTIDE SEQUENCE [LARGE SCALE GENOMIC DNA]</scope>
    <source>
        <strain evidence="3 4">MCA 4186</strain>
    </source>
</reference>
<sequence length="524" mass="57074">MPRAPSSAPKRKGPGPKGPIERPLPLDPSAAPVAPRFSRGGGAKAGAGRRSGAARAEAQVGEHLDEEERQEAGLRITGSTAGAAKGKKDGFVDAALSRNILRLAREQAEEMEMEAAEAAVVEQGAASSSRAAGAMRHVSHEEHMASDDDDDDDDDDARFSDTGSLRSDEFGDASVEEYEEISPEDAAMLARFDEENGFASGPTSAQGGTLAELIMAKIADSEQESKKGIRFGQGAVDGQQRGEVLPPGVNEKVAEVYTKVGDLLSRYKSGPLPKAFKIIPSLPNWDVIVYLTNPSTWTPHATLAATRIFASNLKPAQSQKFYRFVLLPKFRDEVDETGKCSTQIFESLVKSVYKPAAFFKGVLFPLTEGGCTLKEAAILSSVISRVSIPVLHSAAALLRLAEQHYRGPTSLFLRVLLDKKYALPYKVVDALVFHFLRFADPDMGVEKMEDGTKRMPVLWHQSFLVFCQRYKQDLTPDQKAALIDLLRVQKHDSIGAEIRRELTTGKARGEMLEEPMEEDEAMSV</sequence>
<dbReference type="PANTHER" id="PTHR12821:SF0">
    <property type="entry name" value="BYSTIN"/>
    <property type="match status" value="1"/>
</dbReference>
<dbReference type="STRING" id="58919.A0A316Z5L1"/>
<dbReference type="RefSeq" id="XP_025597346.1">
    <property type="nucleotide sequence ID" value="XM_025742713.1"/>
</dbReference>
<keyword evidence="4" id="KW-1185">Reference proteome</keyword>
<evidence type="ECO:0000256" key="1">
    <source>
        <dbReference type="ARBA" id="ARBA00007114"/>
    </source>
</evidence>
<dbReference type="Pfam" id="PF05291">
    <property type="entry name" value="Bystin"/>
    <property type="match status" value="1"/>
</dbReference>
<feature type="compositionally biased region" description="Acidic residues" evidence="2">
    <location>
        <begin position="147"/>
        <end position="156"/>
    </location>
</feature>
<evidence type="ECO:0000313" key="3">
    <source>
        <dbReference type="EMBL" id="PWN97067.1"/>
    </source>
</evidence>
<accession>A0A316Z5L1</accession>
<dbReference type="Proteomes" id="UP000245946">
    <property type="component" value="Unassembled WGS sequence"/>
</dbReference>
<name>A0A316Z5L1_9BASI</name>
<dbReference type="GO" id="GO:0005730">
    <property type="term" value="C:nucleolus"/>
    <property type="evidence" value="ECO:0007669"/>
    <property type="project" value="TreeGrafter"/>
</dbReference>